<accession>A0A2I1R4R4</accession>
<evidence type="ECO:0000256" key="2">
    <source>
        <dbReference type="ARBA" id="ARBA00022475"/>
    </source>
</evidence>
<dbReference type="InterPro" id="IPR050833">
    <property type="entry name" value="Poly_Biosynth_Transport"/>
</dbReference>
<organism evidence="7 8">
    <name type="scientific">Gordonia terrae</name>
    <dbReference type="NCBI Taxonomy" id="2055"/>
    <lineage>
        <taxon>Bacteria</taxon>
        <taxon>Bacillati</taxon>
        <taxon>Actinomycetota</taxon>
        <taxon>Actinomycetes</taxon>
        <taxon>Mycobacteriales</taxon>
        <taxon>Gordoniaceae</taxon>
        <taxon>Gordonia</taxon>
    </lineage>
</organism>
<proteinExistence type="predicted"/>
<sequence>MSIVSRPVMLGSRAMTVDSVAVVASFFVTAGAGMLFWVVSARVIPPHALGIQTALLSLVTTVGTITAYGVGSAYKAMLSTPDCQRRERLLEGLLITIGSAAVFGVIGGLVAGDMLENRVATVVLVACGSVVMALFVLKDAALIGLHASRWLPLVNVAAVVLKVALVCVLASVVSLTAVWATIVPAALGACVVFVILVPRILRRPENRTSPHRVVAVDRAQMPMFALRDGIGSATSFGLILVLPFLTTLVAGPVAGATLALALAVAQVLDFVPDGIGAALTAHLARDPAALAGQIRRIWAISQCLVVVGAGVLIAASPIVGRVFGPAYSGSEFTTSLCLLAAASVLRVPYSIWMSVLRAELDTKTILRCNTLVFVITFPVTLVLAGTWGSIGAGSGLLVSSLLLGAVGTWDLRRRWLSNAEGHRRLVW</sequence>
<protein>
    <recommendedName>
        <fullName evidence="9">Polysaccharide biosynthesis protein</fullName>
    </recommendedName>
</protein>
<keyword evidence="3 6" id="KW-0812">Transmembrane</keyword>
<keyword evidence="4 6" id="KW-1133">Transmembrane helix</keyword>
<feature type="transmembrane region" description="Helical" evidence="6">
    <location>
        <begin position="118"/>
        <end position="137"/>
    </location>
</feature>
<dbReference type="AlphaFoldDB" id="A0A2I1R4R4"/>
<keyword evidence="5 6" id="KW-0472">Membrane</keyword>
<evidence type="ECO:0000256" key="5">
    <source>
        <dbReference type="ARBA" id="ARBA00023136"/>
    </source>
</evidence>
<evidence type="ECO:0000313" key="8">
    <source>
        <dbReference type="Proteomes" id="UP000234662"/>
    </source>
</evidence>
<dbReference type="GO" id="GO:0005886">
    <property type="term" value="C:plasma membrane"/>
    <property type="evidence" value="ECO:0007669"/>
    <property type="project" value="UniProtKB-SubCell"/>
</dbReference>
<evidence type="ECO:0000256" key="4">
    <source>
        <dbReference type="ARBA" id="ARBA00022989"/>
    </source>
</evidence>
<feature type="transmembrane region" description="Helical" evidence="6">
    <location>
        <begin position="230"/>
        <end position="250"/>
    </location>
</feature>
<comment type="subcellular location">
    <subcellularLocation>
        <location evidence="1">Cell membrane</location>
        <topology evidence="1">Multi-pass membrane protein</topology>
    </subcellularLocation>
</comment>
<dbReference type="EMBL" id="PKJC01000016">
    <property type="protein sequence ID" value="PKZ64115.1"/>
    <property type="molecule type" value="Genomic_DNA"/>
</dbReference>
<feature type="transmembrane region" description="Helical" evidence="6">
    <location>
        <begin position="51"/>
        <end position="71"/>
    </location>
</feature>
<keyword evidence="2" id="KW-1003">Cell membrane</keyword>
<evidence type="ECO:0008006" key="9">
    <source>
        <dbReference type="Google" id="ProtNLM"/>
    </source>
</evidence>
<name>A0A2I1R4R4_9ACTN</name>
<dbReference type="Proteomes" id="UP000234662">
    <property type="component" value="Unassembled WGS sequence"/>
</dbReference>
<feature type="transmembrane region" description="Helical" evidence="6">
    <location>
        <begin position="332"/>
        <end position="352"/>
    </location>
</feature>
<feature type="transmembrane region" description="Helical" evidence="6">
    <location>
        <begin position="177"/>
        <end position="197"/>
    </location>
</feature>
<evidence type="ECO:0000313" key="7">
    <source>
        <dbReference type="EMBL" id="PKZ64115.1"/>
    </source>
</evidence>
<feature type="transmembrane region" description="Helical" evidence="6">
    <location>
        <begin position="149"/>
        <end position="171"/>
    </location>
</feature>
<feature type="transmembrane region" description="Helical" evidence="6">
    <location>
        <begin position="364"/>
        <end position="384"/>
    </location>
</feature>
<feature type="transmembrane region" description="Helical" evidence="6">
    <location>
        <begin position="256"/>
        <end position="284"/>
    </location>
</feature>
<gene>
    <name evidence="7" type="ORF">CYJ73_18445</name>
</gene>
<dbReference type="PANTHER" id="PTHR30250:SF11">
    <property type="entry name" value="O-ANTIGEN TRANSPORTER-RELATED"/>
    <property type="match status" value="1"/>
</dbReference>
<evidence type="ECO:0000256" key="1">
    <source>
        <dbReference type="ARBA" id="ARBA00004651"/>
    </source>
</evidence>
<comment type="caution">
    <text evidence="7">The sequence shown here is derived from an EMBL/GenBank/DDBJ whole genome shotgun (WGS) entry which is preliminary data.</text>
</comment>
<dbReference type="PANTHER" id="PTHR30250">
    <property type="entry name" value="PST FAMILY PREDICTED COLANIC ACID TRANSPORTER"/>
    <property type="match status" value="1"/>
</dbReference>
<reference evidence="7 8" key="1">
    <citation type="submission" date="2017-12" db="EMBL/GenBank/DDBJ databases">
        <title>Phylogenetic diversity of female urinary microbiome.</title>
        <authorList>
            <person name="Thomas-White K."/>
            <person name="Wolfe A.J."/>
        </authorList>
    </citation>
    <scope>NUCLEOTIDE SEQUENCE [LARGE SCALE GENOMIC DNA]</scope>
    <source>
        <strain evidence="7 8">UMB0777</strain>
    </source>
</reference>
<feature type="transmembrane region" description="Helical" evidence="6">
    <location>
        <begin position="92"/>
        <end position="112"/>
    </location>
</feature>
<evidence type="ECO:0000256" key="6">
    <source>
        <dbReference type="SAM" id="Phobius"/>
    </source>
</evidence>
<feature type="transmembrane region" description="Helical" evidence="6">
    <location>
        <begin position="296"/>
        <end position="320"/>
    </location>
</feature>
<feature type="transmembrane region" description="Helical" evidence="6">
    <location>
        <begin position="20"/>
        <end position="39"/>
    </location>
</feature>
<evidence type="ECO:0000256" key="3">
    <source>
        <dbReference type="ARBA" id="ARBA00022692"/>
    </source>
</evidence>